<sequence>MTNGFRINKQGIRKMTKEIEREFARNPVRVPLEADRPRGTGSHSTTVNNYNAPIVTVNGDHAQLAWDADHVTQTQERTEEVAQGYEQLAQIVSTLLNELPNLPLDEDDRADARDNADVILGEVVKPEPEKSVVKRATTFLKGLLAPIAAGVVTGTTAEMAEVTRQLIEGLSSALPL</sequence>
<keyword evidence="4" id="KW-1185">Reference proteome</keyword>
<dbReference type="Proteomes" id="UP000178666">
    <property type="component" value="Chromosome"/>
</dbReference>
<name>A0AAC8YCC4_9ACTN</name>
<evidence type="ECO:0000313" key="3">
    <source>
        <dbReference type="Proteomes" id="UP000075221"/>
    </source>
</evidence>
<gene>
    <name evidence="2" type="ORF">A8L58_01825</name>
    <name evidence="1" type="ORF">AXH35_00355</name>
</gene>
<evidence type="ECO:0000313" key="4">
    <source>
        <dbReference type="Proteomes" id="UP000178666"/>
    </source>
</evidence>
<organism evidence="1 3">
    <name type="scientific">Acidipropionibacterium acidipropionici</name>
    <dbReference type="NCBI Taxonomy" id="1748"/>
    <lineage>
        <taxon>Bacteria</taxon>
        <taxon>Bacillati</taxon>
        <taxon>Actinomycetota</taxon>
        <taxon>Actinomycetes</taxon>
        <taxon>Propionibacteriales</taxon>
        <taxon>Propionibacteriaceae</taxon>
        <taxon>Acidipropionibacterium</taxon>
    </lineage>
</organism>
<dbReference type="AlphaFoldDB" id="A0AAC8YCC4"/>
<protein>
    <submittedName>
        <fullName evidence="1">Uncharacterized protein</fullName>
    </submittedName>
</protein>
<evidence type="ECO:0000313" key="1">
    <source>
        <dbReference type="EMBL" id="AMS04162.1"/>
    </source>
</evidence>
<dbReference type="EMBL" id="CP015970">
    <property type="protein sequence ID" value="AOZ45658.1"/>
    <property type="molecule type" value="Genomic_DNA"/>
</dbReference>
<dbReference type="EMBL" id="CP014352">
    <property type="protein sequence ID" value="AMS04162.1"/>
    <property type="molecule type" value="Genomic_DNA"/>
</dbReference>
<evidence type="ECO:0000313" key="2">
    <source>
        <dbReference type="EMBL" id="AOZ45658.1"/>
    </source>
</evidence>
<accession>A0AAC8YCC4</accession>
<proteinExistence type="predicted"/>
<reference evidence="1 3" key="2">
    <citation type="submission" date="2016-02" db="EMBL/GenBank/DDBJ databases">
        <title>Complete Genome Sequence of Propionibacterium acidipropionici ATCC 55737.</title>
        <authorList>
            <person name="Luna Flores C.H."/>
            <person name="Nielsen L.K."/>
            <person name="Marcellin E."/>
        </authorList>
    </citation>
    <scope>NUCLEOTIDE SEQUENCE [LARGE SCALE GENOMIC DNA]</scope>
    <source>
        <strain evidence="1 3">ATCC 55737</strain>
    </source>
</reference>
<reference evidence="2 4" key="1">
    <citation type="journal article" date="2016" name="Plant Dis.">
        <title>Improved production of propionic acid using genome shuffling.</title>
        <authorList>
            <person name="Luna-Flores C.H."/>
            <person name="Palfreyman R.W."/>
            <person name="Kromer J.O."/>
            <person name="Nielsen L.K."/>
            <person name="Marcellin E."/>
        </authorList>
    </citation>
    <scope>NUCLEOTIDE SEQUENCE [LARGE SCALE GENOMIC DNA]</scope>
    <source>
        <strain evidence="2 4">F3E8</strain>
    </source>
</reference>
<dbReference type="Proteomes" id="UP000075221">
    <property type="component" value="Chromosome"/>
</dbReference>